<evidence type="ECO:0000256" key="1">
    <source>
        <dbReference type="SAM" id="MobiDB-lite"/>
    </source>
</evidence>
<reference evidence="3 4" key="1">
    <citation type="submission" date="2020-04" db="EMBL/GenBank/DDBJ databases">
        <title>Molecular characterization of pseudomonads from Agaricus bisporus reveal novel blotch 2 pathogens in Western Europe.</title>
        <authorList>
            <person name="Taparia T."/>
            <person name="Krijger M."/>
            <person name="Haynes E."/>
            <person name="Elpinstone J.G."/>
            <person name="Noble R."/>
            <person name="Van Der Wolf J."/>
        </authorList>
    </citation>
    <scope>NUCLEOTIDE SEQUENCE [LARGE SCALE GENOMIC DNA]</scope>
    <source>
        <strain evidence="3 4">IPO3781</strain>
    </source>
</reference>
<accession>A0A7Y8FJ24</accession>
<dbReference type="Proteomes" id="UP000537188">
    <property type="component" value="Unassembled WGS sequence"/>
</dbReference>
<evidence type="ECO:0000259" key="2">
    <source>
        <dbReference type="Pfam" id="PF20178"/>
    </source>
</evidence>
<evidence type="ECO:0000313" key="4">
    <source>
        <dbReference type="Proteomes" id="UP000537188"/>
    </source>
</evidence>
<organism evidence="3 4">
    <name type="scientific">Pseudomonas yamanorum</name>
    <dbReference type="NCBI Taxonomy" id="515393"/>
    <lineage>
        <taxon>Bacteria</taxon>
        <taxon>Pseudomonadati</taxon>
        <taxon>Pseudomonadota</taxon>
        <taxon>Gammaproteobacteria</taxon>
        <taxon>Pseudomonadales</taxon>
        <taxon>Pseudomonadaceae</taxon>
        <taxon>Pseudomonas</taxon>
    </lineage>
</organism>
<dbReference type="InterPro" id="IPR046673">
    <property type="entry name" value="ToxA_N"/>
</dbReference>
<feature type="region of interest" description="Disordered" evidence="1">
    <location>
        <begin position="1633"/>
        <end position="1656"/>
    </location>
</feature>
<dbReference type="Pfam" id="PF20178">
    <property type="entry name" value="ToxA_N"/>
    <property type="match status" value="2"/>
</dbReference>
<feature type="domain" description="Dermonecrotic toxin N-terminal" evidence="2">
    <location>
        <begin position="702"/>
        <end position="975"/>
    </location>
</feature>
<dbReference type="EMBL" id="JACARF010000070">
    <property type="protein sequence ID" value="NWE80075.1"/>
    <property type="molecule type" value="Genomic_DNA"/>
</dbReference>
<gene>
    <name evidence="3" type="ORF">HX828_31410</name>
</gene>
<dbReference type="RefSeq" id="WP_177116180.1">
    <property type="nucleotide sequence ID" value="NZ_JACARF010000070.1"/>
</dbReference>
<proteinExistence type="predicted"/>
<feature type="domain" description="Dermonecrotic toxin N-terminal" evidence="2">
    <location>
        <begin position="421"/>
        <end position="574"/>
    </location>
</feature>
<name>A0A7Y8FJ24_9PSED</name>
<comment type="caution">
    <text evidence="3">The sequence shown here is derived from an EMBL/GenBank/DDBJ whole genome shotgun (WGS) entry which is preliminary data.</text>
</comment>
<protein>
    <recommendedName>
        <fullName evidence="2">Dermonecrotic toxin N-terminal domain-containing protein</fullName>
    </recommendedName>
</protein>
<sequence>MNDTPDNLPDVKITPFDITARTLARPVDETLLWDATRRGQQSQQLLHTLIALAPRAATAIRELLRHAWNLDGDQVGVIFPPTQQRSTRQCSLSQACGFVLQNPQLSPAQFPTCRISRMPAQHPFASLSAIELFERCKALALKPFMQQRWDAYWQARAPGSGVSRHERAAQLYGQHLEAATHHIEAVDGLAPPLLNAVQTLMDPTAPVGTLIDGRRIHTEQVALKHPGQVPIALPGAWIITLDGEDPVPQLLYLPAWQPAVQLFHRRTHLERWLIDNQQAVFQVDRALPRAMIDYIATRQPLQTGIAQRLSDLANHQFLSVLSHLSHHHDISEHAIHTLDNALAFDEQLSRVPLLAAPPEVSEQPPDMDALKTTAQFGWLYADIPPATRQAMIDHQHQAIETLLGEDYQGDHRHPPLVQLTQHLEQLHNAQSAASDAAVALLARRVYDTASLDTHYTALYRARNAGLRAEALLQRSLGQLGDDELNGLLALLEDPELEDRTADVGAARLTLAVRRHNGSSTLITEKVLKGPVLIARRAALRGPGTDADSLLLYWPGRGGALQRFDSRRALEQYLFGIQAGDPHLALRLDEVTSDPFEYSLQSQQTDFEEQAARIRAEQADAQSRDGALQRLRLEVAGQLCVPEHQARDAAFEQIIEQNNSSHLAEHLPQWLQTLNDPQRTLFKYLVQAYLPAAQRAQALLERSLPQREAFARQQIEARLRRDFSLKKNFTVVLDLPDSVRAIRDVIPGAAPGTPVRMLNVPSAIRSKLSLETLALSNIGDSMGARLSFMRLEVTADDQREYDALKNGITGAYLARVVSELDLAQQYEIQILRAFNGSPEQSRFDREYQRECLIEPLRLTLQLHATRAHLQGHINDNELHTLKVAIDADTPQAWEVDRKQIVLLPAGLAVGGADTNQRPTALVGVTFIQEKNSGVTLVYLPDAPDHRNLLRADSLDQARALLFALCAQDSGVDYLAGRTLKGDVIAHAARIRKAYQSRYDGLIGVGSPWPSTTSLAAHELDSRMARLIEAHRNTSRSNFDLAVERYALQNRMLFHWIKVALNCLPFVGTAISLYDARANLHAAVKAFLRGDIGQGIDDLASAFEALLFATMDAAQIAGASTQVGKAARGLMRRHQLSRRLDKGAFWRSGGPAKKPSRRSDFEGYAYDQPLSLEGLQAPTSGKYRQVYRHARGEFIVRQGQILEVTFDSTYDTWRLKGNRNRLYRQPIALDEASEWQSHGILYGRLVAGGLPGGSRRIPRRRAGAPPAAVEAQLPQEMTRTLSRRQIQLNEIAVALDDLLRQSKASNTELSRYTDAWSSHTPAERFPLSQDIDVQLFADIELAKQTYQLADNATQLPGGGLLATLNRDKNTAALVITERALQRAQLAGHRLSHLTRHLDDLNRQINRDHPGTEHLRLAREITESRCKILAEYTIIEASINDIRLWRPRVAPTPLPAGSVEAANVIMENFSELRLLITRTSLHLQSARYLDVPHTLSWFYLHEQVGELHVKLNNTLVTHMELPRRGISRVERNRVLNYCSATYEEARQNFNSWSINYPELFDPHQVQPLRDNLETLSARALKARRKTSTEQAADRPHKTFNSEGDELLVGTEEVRPDVSQRRYIRLVGEGRRETWDQVGQSQKYRRVDAPGPSRPAPPAAPANVAVVLEEARGRLGDLPAYEAKVHSYRNMEPVNLEHMMASEADGLVQRARHLENLGSRDPLIAKLREQAMGLQTRGRDLRTERSLTSQQPTEGYLDDLKTVGKIDIQKLGSRESRPNRLDGGADFLQEYVINDLTKNPPVPLWYAHFHYDTRASAFDSFIKAHLKLGRQRKKGLQWQLSQQEQGALWSNLRIWRGDIGKAFAVKHFEAL</sequence>
<evidence type="ECO:0000313" key="3">
    <source>
        <dbReference type="EMBL" id="NWE80075.1"/>
    </source>
</evidence>